<evidence type="ECO:0000256" key="2">
    <source>
        <dbReference type="PROSITE-ProRule" id="PRU00808"/>
    </source>
</evidence>
<dbReference type="SMART" id="SM00948">
    <property type="entry name" value="Proteasome_A_N"/>
    <property type="match status" value="1"/>
</dbReference>
<dbReference type="Pfam" id="PF10584">
    <property type="entry name" value="Proteasome_A_N"/>
    <property type="match status" value="1"/>
</dbReference>
<dbReference type="EMBL" id="MTSL01000168">
    <property type="protein sequence ID" value="PJF17616.1"/>
    <property type="molecule type" value="Genomic_DNA"/>
</dbReference>
<keyword evidence="3" id="KW-0963">Cytoplasm</keyword>
<keyword evidence="6" id="KW-1185">Reference proteome</keyword>
<dbReference type="Gene3D" id="3.60.20.10">
    <property type="entry name" value="Glutamine Phosphoribosylpyrophosphate, subunit 1, domain 1"/>
    <property type="match status" value="1"/>
</dbReference>
<dbReference type="CDD" id="cd03750">
    <property type="entry name" value="proteasome_alpha_type_2"/>
    <property type="match status" value="1"/>
</dbReference>
<comment type="subunit">
    <text evidence="3">The 26S proteasome consists of a 20S proteasome core and two 19S regulatory subunits.</text>
</comment>
<dbReference type="InterPro" id="IPR000426">
    <property type="entry name" value="Proteasome_asu_N"/>
</dbReference>
<accession>A0A2H9TIR1</accession>
<dbReference type="InterPro" id="IPR029055">
    <property type="entry name" value="Ntn_hydrolases_N"/>
</dbReference>
<dbReference type="GO" id="GO:0010499">
    <property type="term" value="P:proteasomal ubiquitin-independent protein catabolic process"/>
    <property type="evidence" value="ECO:0007669"/>
    <property type="project" value="EnsemblFungi"/>
</dbReference>
<dbReference type="PANTHER" id="PTHR11599">
    <property type="entry name" value="PROTEASOME SUBUNIT ALPHA/BETA"/>
    <property type="match status" value="1"/>
</dbReference>
<keyword evidence="1 2" id="KW-0647">Proteasome</keyword>
<dbReference type="OrthoDB" id="431557at2759"/>
<name>A0A2H9TIR1_9FUNG</name>
<dbReference type="GO" id="GO:0005634">
    <property type="term" value="C:nucleus"/>
    <property type="evidence" value="ECO:0007669"/>
    <property type="project" value="UniProtKB-SubCell"/>
</dbReference>
<dbReference type="STRING" id="1246581.A0A2H9TIR1"/>
<dbReference type="Pfam" id="PF00227">
    <property type="entry name" value="Proteasome"/>
    <property type="match status" value="1"/>
</dbReference>
<sequence>MSGYNYSLTTFSPSGKLPQIEYALTAVEQGTTSIGVRGATSSVVVTERKATPLTDGTTMERMSTVCDNIGLVYSGMGPDARVLTTRARKAAQAYIRTYGENPPVYMLVRELASVMQEYTQSGGVRPFGVSLLVAGVDSTGASLYQVDPSGTSWAWKAAAVGKGMAGARSFLEKRWNEGLEVEDAVHTALLTMKEGFEGTMTKDNIEIGIADEKTGGFTVLTLDEIQDYLSNL</sequence>
<gene>
    <name evidence="5" type="ORF">PSACC_02557</name>
</gene>
<dbReference type="InterPro" id="IPR023332">
    <property type="entry name" value="Proteasome_alpha-type"/>
</dbReference>
<feature type="domain" description="Proteasome alpha-type subunits" evidence="4">
    <location>
        <begin position="4"/>
        <end position="26"/>
    </location>
</feature>
<proteinExistence type="inferred from homology"/>
<protein>
    <recommendedName>
        <fullName evidence="3">Proteasome subunit alpha type</fullName>
    </recommendedName>
</protein>
<keyword evidence="3" id="KW-0539">Nucleus</keyword>
<comment type="similarity">
    <text evidence="2 3">Belongs to the peptidase T1A family.</text>
</comment>
<organism evidence="5 6">
    <name type="scientific">Paramicrosporidium saccamoebae</name>
    <dbReference type="NCBI Taxonomy" id="1246581"/>
    <lineage>
        <taxon>Eukaryota</taxon>
        <taxon>Fungi</taxon>
        <taxon>Fungi incertae sedis</taxon>
        <taxon>Cryptomycota</taxon>
        <taxon>Cryptomycota incertae sedis</taxon>
        <taxon>Paramicrosporidium</taxon>
    </lineage>
</organism>
<dbReference type="GO" id="GO:0043161">
    <property type="term" value="P:proteasome-mediated ubiquitin-dependent protein catabolic process"/>
    <property type="evidence" value="ECO:0007669"/>
    <property type="project" value="EnsemblFungi"/>
</dbReference>
<dbReference type="InterPro" id="IPR050115">
    <property type="entry name" value="Proteasome_alpha"/>
</dbReference>
<evidence type="ECO:0000259" key="4">
    <source>
        <dbReference type="PROSITE" id="PS00388"/>
    </source>
</evidence>
<dbReference type="AlphaFoldDB" id="A0A2H9TIR1"/>
<dbReference type="PROSITE" id="PS00388">
    <property type="entry name" value="PROTEASOME_ALPHA_1"/>
    <property type="match status" value="1"/>
</dbReference>
<dbReference type="NCBIfam" id="NF003075">
    <property type="entry name" value="PRK03996.1"/>
    <property type="match status" value="1"/>
</dbReference>
<reference evidence="5 6" key="1">
    <citation type="submission" date="2016-10" db="EMBL/GenBank/DDBJ databases">
        <title>The genome of Paramicrosporidium saccamoebae is the missing link in understanding Cryptomycota and Microsporidia evolution.</title>
        <authorList>
            <person name="Quandt C.A."/>
            <person name="Beaudet D."/>
            <person name="Corsaro D."/>
            <person name="Michel R."/>
            <person name="Corradi N."/>
            <person name="James T."/>
        </authorList>
    </citation>
    <scope>NUCLEOTIDE SEQUENCE [LARGE SCALE GENOMIC DNA]</scope>
    <source>
        <strain evidence="5 6">KSL3</strain>
    </source>
</reference>
<dbReference type="PROSITE" id="PS51475">
    <property type="entry name" value="PROTEASOME_ALPHA_2"/>
    <property type="match status" value="1"/>
</dbReference>
<evidence type="ECO:0000313" key="6">
    <source>
        <dbReference type="Proteomes" id="UP000240830"/>
    </source>
</evidence>
<dbReference type="SUPFAM" id="SSF56235">
    <property type="entry name" value="N-terminal nucleophile aminohydrolases (Ntn hydrolases)"/>
    <property type="match status" value="1"/>
</dbReference>
<comment type="caution">
    <text evidence="5">The sequence shown here is derived from an EMBL/GenBank/DDBJ whole genome shotgun (WGS) entry which is preliminary data.</text>
</comment>
<dbReference type="InterPro" id="IPR001353">
    <property type="entry name" value="Proteasome_sua/b"/>
</dbReference>
<dbReference type="GO" id="GO:0034515">
    <property type="term" value="C:proteasome storage granule"/>
    <property type="evidence" value="ECO:0007669"/>
    <property type="project" value="EnsemblFungi"/>
</dbReference>
<evidence type="ECO:0000256" key="3">
    <source>
        <dbReference type="RuleBase" id="RU000551"/>
    </source>
</evidence>
<evidence type="ECO:0000256" key="1">
    <source>
        <dbReference type="ARBA" id="ARBA00022942"/>
    </source>
</evidence>
<comment type="subcellular location">
    <subcellularLocation>
        <location evidence="3">Cytoplasm</location>
    </subcellularLocation>
    <subcellularLocation>
        <location evidence="3">Nucleus</location>
    </subcellularLocation>
</comment>
<dbReference type="Proteomes" id="UP000240830">
    <property type="component" value="Unassembled WGS sequence"/>
</dbReference>
<dbReference type="GO" id="GO:0019773">
    <property type="term" value="C:proteasome core complex, alpha-subunit complex"/>
    <property type="evidence" value="ECO:0007669"/>
    <property type="project" value="UniProtKB-UniRule"/>
</dbReference>
<evidence type="ECO:0000313" key="5">
    <source>
        <dbReference type="EMBL" id="PJF17616.1"/>
    </source>
</evidence>